<dbReference type="Proteomes" id="UP001163823">
    <property type="component" value="Chromosome 1"/>
</dbReference>
<reference evidence="2 3" key="1">
    <citation type="journal article" date="2023" name="Science">
        <title>Elucidation of the pathway for biosynthesis of saponin adjuvants from the soapbark tree.</title>
        <authorList>
            <person name="Reed J."/>
            <person name="Orme A."/>
            <person name="El-Demerdash A."/>
            <person name="Owen C."/>
            <person name="Martin L.B.B."/>
            <person name="Misra R.C."/>
            <person name="Kikuchi S."/>
            <person name="Rejzek M."/>
            <person name="Martin A.C."/>
            <person name="Harkess A."/>
            <person name="Leebens-Mack J."/>
            <person name="Louveau T."/>
            <person name="Stephenson M.J."/>
            <person name="Osbourn A."/>
        </authorList>
    </citation>
    <scope>NUCLEOTIDE SEQUENCE [LARGE SCALE GENOMIC DNA]</scope>
    <source>
        <strain evidence="2">S10</strain>
    </source>
</reference>
<sequence>MWFQWTWFVKATMAAMAKHGITAKPELNTYHVASSLINPITVGDLFVYSCTHFQSSPLTDSKGNEVIITSMQFFNSLANFSSYIFNEIAKQTEPIDATISDPRLQTRSEMRCKRITEYIISMVKMYEHYGFYKGW</sequence>
<dbReference type="PANTHER" id="PTHR11011:SF45">
    <property type="entry name" value="FATTY ACYL-COA REDUCTASE CG8306-RELATED"/>
    <property type="match status" value="1"/>
</dbReference>
<dbReference type="GO" id="GO:0080019">
    <property type="term" value="F:alcohol-forming very long-chain fatty acyl-CoA reductase activity"/>
    <property type="evidence" value="ECO:0007669"/>
    <property type="project" value="InterPro"/>
</dbReference>
<feature type="signal peptide" evidence="1">
    <location>
        <begin position="1"/>
        <end position="17"/>
    </location>
</feature>
<dbReference type="EMBL" id="JARAOO010000001">
    <property type="protein sequence ID" value="KAJ7982134.1"/>
    <property type="molecule type" value="Genomic_DNA"/>
</dbReference>
<name>A0AAD7VNT5_QUISA</name>
<feature type="chain" id="PRO_5042043488" evidence="1">
    <location>
        <begin position="18"/>
        <end position="135"/>
    </location>
</feature>
<proteinExistence type="predicted"/>
<organism evidence="2 3">
    <name type="scientific">Quillaja saponaria</name>
    <name type="common">Soap bark tree</name>
    <dbReference type="NCBI Taxonomy" id="32244"/>
    <lineage>
        <taxon>Eukaryota</taxon>
        <taxon>Viridiplantae</taxon>
        <taxon>Streptophyta</taxon>
        <taxon>Embryophyta</taxon>
        <taxon>Tracheophyta</taxon>
        <taxon>Spermatophyta</taxon>
        <taxon>Magnoliopsida</taxon>
        <taxon>eudicotyledons</taxon>
        <taxon>Gunneridae</taxon>
        <taxon>Pentapetalae</taxon>
        <taxon>rosids</taxon>
        <taxon>fabids</taxon>
        <taxon>Fabales</taxon>
        <taxon>Quillajaceae</taxon>
        <taxon>Quillaja</taxon>
    </lineage>
</organism>
<gene>
    <name evidence="2" type="ORF">O6P43_001291</name>
</gene>
<accession>A0AAD7VNT5</accession>
<dbReference type="GO" id="GO:0035336">
    <property type="term" value="P:long-chain fatty-acyl-CoA metabolic process"/>
    <property type="evidence" value="ECO:0007669"/>
    <property type="project" value="TreeGrafter"/>
</dbReference>
<evidence type="ECO:0000313" key="2">
    <source>
        <dbReference type="EMBL" id="KAJ7982134.1"/>
    </source>
</evidence>
<protein>
    <submittedName>
        <fullName evidence="2">Fatty acyl-CoA reductase</fullName>
    </submittedName>
</protein>
<comment type="caution">
    <text evidence="2">The sequence shown here is derived from an EMBL/GenBank/DDBJ whole genome shotgun (WGS) entry which is preliminary data.</text>
</comment>
<dbReference type="InterPro" id="IPR026055">
    <property type="entry name" value="FAR"/>
</dbReference>
<dbReference type="KEGG" id="qsa:O6P43_001291"/>
<keyword evidence="1" id="KW-0732">Signal</keyword>
<evidence type="ECO:0000256" key="1">
    <source>
        <dbReference type="SAM" id="SignalP"/>
    </source>
</evidence>
<keyword evidence="3" id="KW-1185">Reference proteome</keyword>
<evidence type="ECO:0000313" key="3">
    <source>
        <dbReference type="Proteomes" id="UP001163823"/>
    </source>
</evidence>
<dbReference type="AlphaFoldDB" id="A0AAD7VNT5"/>
<dbReference type="PANTHER" id="PTHR11011">
    <property type="entry name" value="MALE STERILITY PROTEIN 2-RELATED"/>
    <property type="match status" value="1"/>
</dbReference>
<dbReference type="GO" id="GO:0010345">
    <property type="term" value="P:suberin biosynthetic process"/>
    <property type="evidence" value="ECO:0007669"/>
    <property type="project" value="TreeGrafter"/>
</dbReference>